<gene>
    <name evidence="2" type="ORF">Glove_166g9</name>
</gene>
<name>A0A397IQR4_9GLOM</name>
<dbReference type="AlphaFoldDB" id="A0A397IQR4"/>
<proteinExistence type="predicted"/>
<feature type="region of interest" description="Disordered" evidence="1">
    <location>
        <begin position="21"/>
        <end position="46"/>
    </location>
</feature>
<organism evidence="2 3">
    <name type="scientific">Diversispora epigaea</name>
    <dbReference type="NCBI Taxonomy" id="1348612"/>
    <lineage>
        <taxon>Eukaryota</taxon>
        <taxon>Fungi</taxon>
        <taxon>Fungi incertae sedis</taxon>
        <taxon>Mucoromycota</taxon>
        <taxon>Glomeromycotina</taxon>
        <taxon>Glomeromycetes</taxon>
        <taxon>Diversisporales</taxon>
        <taxon>Diversisporaceae</taxon>
        <taxon>Diversispora</taxon>
    </lineage>
</organism>
<evidence type="ECO:0000313" key="3">
    <source>
        <dbReference type="Proteomes" id="UP000266861"/>
    </source>
</evidence>
<keyword evidence="3" id="KW-1185">Reference proteome</keyword>
<feature type="compositionally biased region" description="Polar residues" evidence="1">
    <location>
        <begin position="30"/>
        <end position="46"/>
    </location>
</feature>
<accession>A0A397IQR4</accession>
<evidence type="ECO:0000313" key="2">
    <source>
        <dbReference type="EMBL" id="RHZ78311.1"/>
    </source>
</evidence>
<dbReference type="EMBL" id="PQFF01000156">
    <property type="protein sequence ID" value="RHZ78311.1"/>
    <property type="molecule type" value="Genomic_DNA"/>
</dbReference>
<reference evidence="2 3" key="1">
    <citation type="submission" date="2018-08" db="EMBL/GenBank/DDBJ databases">
        <title>Genome and evolution of the arbuscular mycorrhizal fungus Diversispora epigaea (formerly Glomus versiforme) and its bacterial endosymbionts.</title>
        <authorList>
            <person name="Sun X."/>
            <person name="Fei Z."/>
            <person name="Harrison M."/>
        </authorList>
    </citation>
    <scope>NUCLEOTIDE SEQUENCE [LARGE SCALE GENOMIC DNA]</scope>
    <source>
        <strain evidence="2 3">IT104</strain>
    </source>
</reference>
<protein>
    <submittedName>
        <fullName evidence="2">Uncharacterized protein</fullName>
    </submittedName>
</protein>
<sequence length="113" mass="13016">MCNGLDPPTIYFSIETQKEKNPKMDYKKPTISSHYTNNQESSNRSFNFKVMNNKPLVLGNLKEGSCKEKTEDTMHVFKCQGKMQTLQEAFIKIPQSKISSRAECLKYLKSLTK</sequence>
<evidence type="ECO:0000256" key="1">
    <source>
        <dbReference type="SAM" id="MobiDB-lite"/>
    </source>
</evidence>
<comment type="caution">
    <text evidence="2">The sequence shown here is derived from an EMBL/GenBank/DDBJ whole genome shotgun (WGS) entry which is preliminary data.</text>
</comment>
<dbReference type="Proteomes" id="UP000266861">
    <property type="component" value="Unassembled WGS sequence"/>
</dbReference>